<keyword evidence="2" id="KW-1185">Reference proteome</keyword>
<dbReference type="InterPro" id="IPR043504">
    <property type="entry name" value="Peptidase_S1_PA_chymotrypsin"/>
</dbReference>
<organism evidence="1 2">
    <name type="scientific">Tahibacter aquaticus</name>
    <dbReference type="NCBI Taxonomy" id="520092"/>
    <lineage>
        <taxon>Bacteria</taxon>
        <taxon>Pseudomonadati</taxon>
        <taxon>Pseudomonadota</taxon>
        <taxon>Gammaproteobacteria</taxon>
        <taxon>Lysobacterales</taxon>
        <taxon>Rhodanobacteraceae</taxon>
        <taxon>Tahibacter</taxon>
    </lineage>
</organism>
<reference evidence="1 2" key="1">
    <citation type="submission" date="2019-03" db="EMBL/GenBank/DDBJ databases">
        <title>Genomic Encyclopedia of Type Strains, Phase IV (KMG-IV): sequencing the most valuable type-strain genomes for metagenomic binning, comparative biology and taxonomic classification.</title>
        <authorList>
            <person name="Goeker M."/>
        </authorList>
    </citation>
    <scope>NUCLEOTIDE SEQUENCE [LARGE SCALE GENOMIC DNA]</scope>
    <source>
        <strain evidence="1 2">DSM 21667</strain>
    </source>
</reference>
<evidence type="ECO:0000313" key="2">
    <source>
        <dbReference type="Proteomes" id="UP000295293"/>
    </source>
</evidence>
<dbReference type="AlphaFoldDB" id="A0A4R6Z0V6"/>
<dbReference type="Pfam" id="PF13365">
    <property type="entry name" value="Trypsin_2"/>
    <property type="match status" value="1"/>
</dbReference>
<dbReference type="RefSeq" id="WP_133818565.1">
    <property type="nucleotide sequence ID" value="NZ_SNZH01000005.1"/>
</dbReference>
<dbReference type="SUPFAM" id="SSF50494">
    <property type="entry name" value="Trypsin-like serine proteases"/>
    <property type="match status" value="1"/>
</dbReference>
<gene>
    <name evidence="1" type="ORF">DFR29_105247</name>
</gene>
<dbReference type="Gene3D" id="2.40.10.10">
    <property type="entry name" value="Trypsin-like serine proteases"/>
    <property type="match status" value="2"/>
</dbReference>
<dbReference type="OrthoDB" id="9811262at2"/>
<dbReference type="PANTHER" id="PTHR14389">
    <property type="entry name" value="SI:CH1073-475A24.1"/>
    <property type="match status" value="1"/>
</dbReference>
<protein>
    <submittedName>
        <fullName evidence="1">Trypsin-like peptidase</fullName>
    </submittedName>
</protein>
<proteinExistence type="predicted"/>
<evidence type="ECO:0000313" key="1">
    <source>
        <dbReference type="EMBL" id="TDR45064.1"/>
    </source>
</evidence>
<dbReference type="InterPro" id="IPR009003">
    <property type="entry name" value="Peptidase_S1_PA"/>
</dbReference>
<dbReference type="EMBL" id="SNZH01000005">
    <property type="protein sequence ID" value="TDR45064.1"/>
    <property type="molecule type" value="Genomic_DNA"/>
</dbReference>
<dbReference type="PANTHER" id="PTHR14389:SF3">
    <property type="entry name" value="PROTEIN FAM111A-LIKE"/>
    <property type="match status" value="1"/>
</dbReference>
<sequence length="549" mass="58805">MGRVNGSSGPVSAARLRNQSSQVESRVCLIYYPDRDGGVVQGTGFLIGPDLVMTNYHVIEDALVRQLAGAAVKVRFGYTAEAPTLVEDSGADLNLADEKWLCASQRYADSDKTGQPPFAQPHELDYAVLKLAAQPGHDPVDIAPSHASLRGWFRLDACNTEAHAQKPIRIFQHPLGDPIKVSSGVVLKLPDNADCAFRLRHSASTDYGSSGSPCLDELNTCLLALHHAGDPSSEFARYNQAIPIPLIAADLRRQARSELVEQPPVPRAQALNAAVVRPAGAAAAGRSAQTIAYDLRRIGNLPFIARPRLRALLRQFVENNELSGNTVVIGGPGAAGKSHSWYLIRHIANLSAGVSPLRVDLAGRGVGERGLADVFELIKQPLGLDTAPSPFADSSQDARAAGRLLELLRKTLKTSAQNHWLVVDGLDDPATPDDTVVFFQRLGIAVVQHEIEHISAFLLGQLRSTGYESELQMLAYAENLLPLGRAEFLAYLQAEVAARNAAMAAADAQAIVDAALADVGNPPTRQQMQRAVVFLRDAIDGSVPAAVTP</sequence>
<comment type="caution">
    <text evidence="1">The sequence shown here is derived from an EMBL/GenBank/DDBJ whole genome shotgun (WGS) entry which is preliminary data.</text>
</comment>
<dbReference type="Proteomes" id="UP000295293">
    <property type="component" value="Unassembled WGS sequence"/>
</dbReference>
<accession>A0A4R6Z0V6</accession>
<name>A0A4R6Z0V6_9GAMM</name>